<reference evidence="1" key="1">
    <citation type="submission" date="2019-02" db="EMBL/GenBank/DDBJ databases">
        <authorList>
            <person name="Gruber-Vodicka R. H."/>
            <person name="Seah K. B. B."/>
        </authorList>
    </citation>
    <scope>NUCLEOTIDE SEQUENCE</scope>
    <source>
        <strain evidence="1">BECK_BY7</strain>
    </source>
</reference>
<accession>A0A450WLN2</accession>
<evidence type="ECO:0000313" key="1">
    <source>
        <dbReference type="EMBL" id="VFK17952.1"/>
    </source>
</evidence>
<protein>
    <submittedName>
        <fullName evidence="1">Uncharacterized protein</fullName>
    </submittedName>
</protein>
<organism evidence="1">
    <name type="scientific">Candidatus Kentrum sp. LFY</name>
    <dbReference type="NCBI Taxonomy" id="2126342"/>
    <lineage>
        <taxon>Bacteria</taxon>
        <taxon>Pseudomonadati</taxon>
        <taxon>Pseudomonadota</taxon>
        <taxon>Gammaproteobacteria</taxon>
        <taxon>Candidatus Kentrum</taxon>
    </lineage>
</organism>
<proteinExistence type="predicted"/>
<gene>
    <name evidence="1" type="ORF">BECKLFY1418C_GA0070996_10376</name>
</gene>
<dbReference type="AlphaFoldDB" id="A0A450WLN2"/>
<name>A0A450WLN2_9GAMM</name>
<sequence length="77" mass="9013">MLALRARTDKGWVPSTRIGSSGTSMFFRYVNGLTMPFRELPSEMYEKTLHLDYRMVEYFVYFPFSFTTGPSSTRHQS</sequence>
<dbReference type="EMBL" id="CAADFN010000037">
    <property type="protein sequence ID" value="VFK17952.1"/>
    <property type="molecule type" value="Genomic_DNA"/>
</dbReference>